<keyword evidence="3 5" id="KW-1133">Transmembrane helix</keyword>
<feature type="transmembrane region" description="Helical" evidence="5">
    <location>
        <begin position="151"/>
        <end position="167"/>
    </location>
</feature>
<name>D8M0X5_BLAHO</name>
<evidence type="ECO:0000313" key="8">
    <source>
        <dbReference type="Proteomes" id="UP000008312"/>
    </source>
</evidence>
<sequence length="432" mass="48595">MSNEPEQNVLVPQEYIDDEKGKMNTLEFCINLMKGIAGTGSLALPFAFSQVGIICGIILFVVVCGMMILATWQLVQLNKEIIEDHPNDYKEIMTNNTYAELVYKALGSVGYWIYYVCSLITLYGSNIGSMVVMTDFLEAIPIGSNRKLRRVISQVILTLLCILLCLLKDPKMLVAVSSLGLYAIAAGFLAMIIFGFIEYPFKFEVSDLWPRSISAFLQNFGIIVYCMGFILFLLTQYKYLRRDCKKTVVRSTGISISLMAVLYSVVGILIALIYKNGPHGVQGNILQSLPDGTWLAIPVNLLMVITVIGGFPLWMEPVNEMVEGHWGPCTKGKYFITNPVYIVFRIVEIVCISLVAYFVPFFEDILSVVGNFSDVITTFMFPAVMHLWVFRKVNTWGIKLMDWATLIFSTFIMVVCTTLSMKSLIEQLMHKA</sequence>
<evidence type="ECO:0000259" key="6">
    <source>
        <dbReference type="Pfam" id="PF01490"/>
    </source>
</evidence>
<dbReference type="OrthoDB" id="40134at2759"/>
<feature type="transmembrane region" description="Helical" evidence="5">
    <location>
        <begin position="294"/>
        <end position="314"/>
    </location>
</feature>
<dbReference type="InParanoid" id="D8M0X5"/>
<keyword evidence="8" id="KW-1185">Reference proteome</keyword>
<dbReference type="InterPro" id="IPR013057">
    <property type="entry name" value="AA_transpt_TM"/>
</dbReference>
<dbReference type="RefSeq" id="XP_012895762.1">
    <property type="nucleotide sequence ID" value="XM_013040308.1"/>
</dbReference>
<evidence type="ECO:0000313" key="7">
    <source>
        <dbReference type="EMBL" id="CBK21714.2"/>
    </source>
</evidence>
<dbReference type="Pfam" id="PF01490">
    <property type="entry name" value="Aa_trans"/>
    <property type="match status" value="1"/>
</dbReference>
<feature type="transmembrane region" description="Helical" evidence="5">
    <location>
        <begin position="400"/>
        <end position="421"/>
    </location>
</feature>
<feature type="transmembrane region" description="Helical" evidence="5">
    <location>
        <begin position="365"/>
        <end position="388"/>
    </location>
</feature>
<keyword evidence="4 5" id="KW-0472">Membrane</keyword>
<protein>
    <recommendedName>
        <fullName evidence="6">Amino acid transporter transmembrane domain-containing protein</fullName>
    </recommendedName>
</protein>
<reference evidence="7" key="1">
    <citation type="submission" date="2010-02" db="EMBL/GenBank/DDBJ databases">
        <title>Sequencing and annotation of the Blastocystis hominis genome.</title>
        <authorList>
            <person name="Wincker P."/>
        </authorList>
    </citation>
    <scope>NUCLEOTIDE SEQUENCE</scope>
    <source>
        <strain evidence="7">Singapore isolate B</strain>
    </source>
</reference>
<feature type="transmembrane region" description="Helical" evidence="5">
    <location>
        <begin position="51"/>
        <end position="72"/>
    </location>
</feature>
<dbReference type="Proteomes" id="UP000008312">
    <property type="component" value="Unassembled WGS sequence"/>
</dbReference>
<accession>D8M0X5</accession>
<dbReference type="EMBL" id="FN668644">
    <property type="protein sequence ID" value="CBK21714.2"/>
    <property type="molecule type" value="Genomic_DNA"/>
</dbReference>
<evidence type="ECO:0000256" key="4">
    <source>
        <dbReference type="ARBA" id="ARBA00023136"/>
    </source>
</evidence>
<comment type="subcellular location">
    <subcellularLocation>
        <location evidence="1">Membrane</location>
        <topology evidence="1">Multi-pass membrane protein</topology>
    </subcellularLocation>
</comment>
<gene>
    <name evidence="7" type="ORF">GSBLH_T00001837001</name>
</gene>
<feature type="transmembrane region" description="Helical" evidence="5">
    <location>
        <begin position="335"/>
        <end position="359"/>
    </location>
</feature>
<evidence type="ECO:0000256" key="2">
    <source>
        <dbReference type="ARBA" id="ARBA00022692"/>
    </source>
</evidence>
<dbReference type="PANTHER" id="PTHR22950">
    <property type="entry name" value="AMINO ACID TRANSPORTER"/>
    <property type="match status" value="1"/>
</dbReference>
<organism evidence="7">
    <name type="scientific">Blastocystis hominis</name>
    <dbReference type="NCBI Taxonomy" id="12968"/>
    <lineage>
        <taxon>Eukaryota</taxon>
        <taxon>Sar</taxon>
        <taxon>Stramenopiles</taxon>
        <taxon>Bigyra</taxon>
        <taxon>Opalozoa</taxon>
        <taxon>Opalinata</taxon>
        <taxon>Blastocystidae</taxon>
        <taxon>Blastocystis</taxon>
    </lineage>
</organism>
<feature type="transmembrane region" description="Helical" evidence="5">
    <location>
        <begin position="254"/>
        <end position="274"/>
    </location>
</feature>
<feature type="domain" description="Amino acid transporter transmembrane" evidence="6">
    <location>
        <begin position="24"/>
        <end position="418"/>
    </location>
</feature>
<dbReference type="GeneID" id="24919062"/>
<evidence type="ECO:0000256" key="3">
    <source>
        <dbReference type="ARBA" id="ARBA00022989"/>
    </source>
</evidence>
<keyword evidence="2 5" id="KW-0812">Transmembrane</keyword>
<proteinExistence type="predicted"/>
<feature type="transmembrane region" description="Helical" evidence="5">
    <location>
        <begin position="213"/>
        <end position="234"/>
    </location>
</feature>
<feature type="transmembrane region" description="Helical" evidence="5">
    <location>
        <begin position="179"/>
        <end position="201"/>
    </location>
</feature>
<feature type="transmembrane region" description="Helical" evidence="5">
    <location>
        <begin position="112"/>
        <end position="131"/>
    </location>
</feature>
<evidence type="ECO:0000256" key="1">
    <source>
        <dbReference type="ARBA" id="ARBA00004141"/>
    </source>
</evidence>
<dbReference type="OMA" id="NNVFRME"/>
<dbReference type="GO" id="GO:0016020">
    <property type="term" value="C:membrane"/>
    <property type="evidence" value="ECO:0007669"/>
    <property type="project" value="UniProtKB-SubCell"/>
</dbReference>
<dbReference type="GO" id="GO:0015179">
    <property type="term" value="F:L-amino acid transmembrane transporter activity"/>
    <property type="evidence" value="ECO:0007669"/>
    <property type="project" value="TreeGrafter"/>
</dbReference>
<dbReference type="AlphaFoldDB" id="D8M0X5"/>
<evidence type="ECO:0000256" key="5">
    <source>
        <dbReference type="SAM" id="Phobius"/>
    </source>
</evidence>